<proteinExistence type="predicted"/>
<keyword evidence="2" id="KW-0812">Transmembrane</keyword>
<dbReference type="Proteomes" id="UP000015106">
    <property type="component" value="Chromosome 7"/>
</dbReference>
<accession>A0A8R7V1K8</accession>
<keyword evidence="2" id="KW-0472">Membrane</keyword>
<evidence type="ECO:0000313" key="3">
    <source>
        <dbReference type="EnsemblPlants" id="TuG1812G0700002443.01.T01"/>
    </source>
</evidence>
<protein>
    <submittedName>
        <fullName evidence="3">Uncharacterized protein</fullName>
    </submittedName>
</protein>
<name>A0A8R7V1K8_TRIUA</name>
<sequence>MSFYGKVEQPYSAKMKGQFLFMVLVLGGMHYLFALSLYFLAPRRRFHAPRSRIRTDMHPSGSRNQSLGPVNYSLRSKIDDPTLY</sequence>
<evidence type="ECO:0000256" key="2">
    <source>
        <dbReference type="SAM" id="Phobius"/>
    </source>
</evidence>
<reference evidence="3" key="3">
    <citation type="submission" date="2022-06" db="UniProtKB">
        <authorList>
            <consortium name="EnsemblPlants"/>
        </authorList>
    </citation>
    <scope>IDENTIFICATION</scope>
</reference>
<reference evidence="3" key="2">
    <citation type="submission" date="2018-03" db="EMBL/GenBank/DDBJ databases">
        <title>The Triticum urartu genome reveals the dynamic nature of wheat genome evolution.</title>
        <authorList>
            <person name="Ling H."/>
            <person name="Ma B."/>
            <person name="Shi X."/>
            <person name="Liu H."/>
            <person name="Dong L."/>
            <person name="Sun H."/>
            <person name="Cao Y."/>
            <person name="Gao Q."/>
            <person name="Zheng S."/>
            <person name="Li Y."/>
            <person name="Yu Y."/>
            <person name="Du H."/>
            <person name="Qi M."/>
            <person name="Li Y."/>
            <person name="Yu H."/>
            <person name="Cui Y."/>
            <person name="Wang N."/>
            <person name="Chen C."/>
            <person name="Wu H."/>
            <person name="Zhao Y."/>
            <person name="Zhang J."/>
            <person name="Li Y."/>
            <person name="Zhou W."/>
            <person name="Zhang B."/>
            <person name="Hu W."/>
            <person name="Eijk M."/>
            <person name="Tang J."/>
            <person name="Witsenboer H."/>
            <person name="Zhao S."/>
            <person name="Li Z."/>
            <person name="Zhang A."/>
            <person name="Wang D."/>
            <person name="Liang C."/>
        </authorList>
    </citation>
    <scope>NUCLEOTIDE SEQUENCE [LARGE SCALE GENOMIC DNA]</scope>
    <source>
        <strain evidence="3">cv. G1812</strain>
    </source>
</reference>
<feature type="region of interest" description="Disordered" evidence="1">
    <location>
        <begin position="51"/>
        <end position="84"/>
    </location>
</feature>
<keyword evidence="2" id="KW-1133">Transmembrane helix</keyword>
<reference evidence="4" key="1">
    <citation type="journal article" date="2013" name="Nature">
        <title>Draft genome of the wheat A-genome progenitor Triticum urartu.</title>
        <authorList>
            <person name="Ling H.Q."/>
            <person name="Zhao S."/>
            <person name="Liu D."/>
            <person name="Wang J."/>
            <person name="Sun H."/>
            <person name="Zhang C."/>
            <person name="Fan H."/>
            <person name="Li D."/>
            <person name="Dong L."/>
            <person name="Tao Y."/>
            <person name="Gao C."/>
            <person name="Wu H."/>
            <person name="Li Y."/>
            <person name="Cui Y."/>
            <person name="Guo X."/>
            <person name="Zheng S."/>
            <person name="Wang B."/>
            <person name="Yu K."/>
            <person name="Liang Q."/>
            <person name="Yang W."/>
            <person name="Lou X."/>
            <person name="Chen J."/>
            <person name="Feng M."/>
            <person name="Jian J."/>
            <person name="Zhang X."/>
            <person name="Luo G."/>
            <person name="Jiang Y."/>
            <person name="Liu J."/>
            <person name="Wang Z."/>
            <person name="Sha Y."/>
            <person name="Zhang B."/>
            <person name="Wu H."/>
            <person name="Tang D."/>
            <person name="Shen Q."/>
            <person name="Xue P."/>
            <person name="Zou S."/>
            <person name="Wang X."/>
            <person name="Liu X."/>
            <person name="Wang F."/>
            <person name="Yang Y."/>
            <person name="An X."/>
            <person name="Dong Z."/>
            <person name="Zhang K."/>
            <person name="Zhang X."/>
            <person name="Luo M.C."/>
            <person name="Dvorak J."/>
            <person name="Tong Y."/>
            <person name="Wang J."/>
            <person name="Yang H."/>
            <person name="Li Z."/>
            <person name="Wang D."/>
            <person name="Zhang A."/>
            <person name="Wang J."/>
        </authorList>
    </citation>
    <scope>NUCLEOTIDE SEQUENCE</scope>
    <source>
        <strain evidence="4">cv. G1812</strain>
    </source>
</reference>
<evidence type="ECO:0000256" key="1">
    <source>
        <dbReference type="SAM" id="MobiDB-lite"/>
    </source>
</evidence>
<dbReference type="Gramene" id="TuG1812G0700002443.01.T01">
    <property type="protein sequence ID" value="TuG1812G0700002443.01.T01"/>
    <property type="gene ID" value="TuG1812G0700002443.01"/>
</dbReference>
<keyword evidence="4" id="KW-1185">Reference proteome</keyword>
<dbReference type="AlphaFoldDB" id="A0A8R7V1K8"/>
<evidence type="ECO:0000313" key="4">
    <source>
        <dbReference type="Proteomes" id="UP000015106"/>
    </source>
</evidence>
<feature type="transmembrane region" description="Helical" evidence="2">
    <location>
        <begin position="20"/>
        <end position="41"/>
    </location>
</feature>
<organism evidence="3 4">
    <name type="scientific">Triticum urartu</name>
    <name type="common">Red wild einkorn</name>
    <name type="synonym">Crithodium urartu</name>
    <dbReference type="NCBI Taxonomy" id="4572"/>
    <lineage>
        <taxon>Eukaryota</taxon>
        <taxon>Viridiplantae</taxon>
        <taxon>Streptophyta</taxon>
        <taxon>Embryophyta</taxon>
        <taxon>Tracheophyta</taxon>
        <taxon>Spermatophyta</taxon>
        <taxon>Magnoliopsida</taxon>
        <taxon>Liliopsida</taxon>
        <taxon>Poales</taxon>
        <taxon>Poaceae</taxon>
        <taxon>BOP clade</taxon>
        <taxon>Pooideae</taxon>
        <taxon>Triticodae</taxon>
        <taxon>Triticeae</taxon>
        <taxon>Triticinae</taxon>
        <taxon>Triticum</taxon>
    </lineage>
</organism>
<dbReference type="EnsemblPlants" id="TuG1812G0700002443.01.T01">
    <property type="protein sequence ID" value="TuG1812G0700002443.01.T01"/>
    <property type="gene ID" value="TuG1812G0700002443.01"/>
</dbReference>